<proteinExistence type="predicted"/>
<keyword evidence="3" id="KW-1185">Reference proteome</keyword>
<evidence type="ECO:0000313" key="3">
    <source>
        <dbReference type="Proteomes" id="UP000579531"/>
    </source>
</evidence>
<dbReference type="Proteomes" id="UP000579531">
    <property type="component" value="Unassembled WGS sequence"/>
</dbReference>
<dbReference type="AlphaFoldDB" id="A0AA89Q6G8"/>
<gene>
    <name evidence="2" type="ORF">HNR72_004568</name>
</gene>
<name>A0AA89Q6G8_STRCU</name>
<feature type="region of interest" description="Disordered" evidence="1">
    <location>
        <begin position="165"/>
        <end position="270"/>
    </location>
</feature>
<protein>
    <submittedName>
        <fullName evidence="2">Uncharacterized protein</fullName>
    </submittedName>
</protein>
<accession>A0AA89Q6G8</accession>
<reference evidence="2 3" key="1">
    <citation type="submission" date="2020-08" db="EMBL/GenBank/DDBJ databases">
        <title>Sequencing the genomes of 1000 actinobacteria strains.</title>
        <authorList>
            <person name="Klenk H.-P."/>
        </authorList>
    </citation>
    <scope>NUCLEOTIDE SEQUENCE [LARGE SCALE GENOMIC DNA]</scope>
    <source>
        <strain evidence="2 3">DSM 40129</strain>
    </source>
</reference>
<dbReference type="EMBL" id="JACHLX010000001">
    <property type="protein sequence ID" value="MBB5813540.1"/>
    <property type="molecule type" value="Genomic_DNA"/>
</dbReference>
<comment type="caution">
    <text evidence="2">The sequence shown here is derived from an EMBL/GenBank/DDBJ whole genome shotgun (WGS) entry which is preliminary data.</text>
</comment>
<feature type="compositionally biased region" description="Low complexity" evidence="1">
    <location>
        <begin position="254"/>
        <end position="270"/>
    </location>
</feature>
<evidence type="ECO:0000256" key="1">
    <source>
        <dbReference type="SAM" id="MobiDB-lite"/>
    </source>
</evidence>
<organism evidence="2 3">
    <name type="scientific">Streptomyces collinus</name>
    <dbReference type="NCBI Taxonomy" id="42684"/>
    <lineage>
        <taxon>Bacteria</taxon>
        <taxon>Bacillati</taxon>
        <taxon>Actinomycetota</taxon>
        <taxon>Actinomycetes</taxon>
        <taxon>Kitasatosporales</taxon>
        <taxon>Streptomycetaceae</taxon>
        <taxon>Streptomyces</taxon>
    </lineage>
</organism>
<sequence>MRTDIGLDGLPAPNGRPARTVRCGSHRSPCHPFAGSPLSLTALAHLPPRVFTSLSPAARLPASTRVDSKPGNSREQSCAGGTAQWRGLRGTRPLAGSRAAVMSGRQSGESATARGRPRVKRAFAAGSPVGGMPGHVTRVGPKVRKILRILPRGARFPCVCALFRPQASPERGPPRSSPRRRAAPESSCGTPMRAASLTKGYGGNPPSGRSVSPPRTGPFYLGPPGGSNHRPEPFVPPRLAAHRRSGGRLRPRGLPHGQGPPAATTGPHTAACPILTEGLTIT</sequence>
<feature type="compositionally biased region" description="Basic residues" evidence="1">
    <location>
        <begin position="240"/>
        <end position="253"/>
    </location>
</feature>
<feature type="region of interest" description="Disordered" evidence="1">
    <location>
        <begin position="61"/>
        <end position="90"/>
    </location>
</feature>
<evidence type="ECO:0000313" key="2">
    <source>
        <dbReference type="EMBL" id="MBB5813540.1"/>
    </source>
</evidence>